<sequence length="499" mass="52844">MKISTAGARGGLFYRGLTMANTDRVQIALDAVQSVREKSPEGHLRITQCVLSSACVCPYYGREIPGWRELGLEPETIYQLYRDPTALAQAADTMRGKPVLFTHQPVSAGDHPAEITVGSVTDARFEDPDLVGSFTVWTQDAIDAIESGELKAVSAGYAYKAIPQGGVLNGQPYSLTMVDIVFNHLALVATPRVPHAIIGDAALSSTENTLSQTNRTALEKRRAKLLEAIKPHLAADTDIEVCKKAIDDAISATPLPPGAPEPGKGATDGDVADALRNLLATRVPDDIMDQVLALVQNVETEGGLNAGGTDDDPQAMAERMKAAGFTDDQIAKCIAAMTTQGQDDTPGEREAAGAARADADKEAARRAEAEGAAREDKERGMDKGITKQAMDAALADVAATVERNTIARMNALHAARDAVKPFAGEVALDSAAAVYRFALKEMGLDCTGIPDAGLEPLFKQAAQLRTQASEAPAKKIAQDSKGTADFRESLGLNRIQVKG</sequence>
<evidence type="ECO:0000313" key="2">
    <source>
        <dbReference type="EMBL" id="ASC05216.1"/>
    </source>
</evidence>
<feature type="region of interest" description="Disordered" evidence="1">
    <location>
        <begin position="339"/>
        <end position="381"/>
    </location>
</feature>
<evidence type="ECO:0008006" key="4">
    <source>
        <dbReference type="Google" id="ProtNLM"/>
    </source>
</evidence>
<organism evidence="2 3">
    <name type="scientific">Acetobacter pasteurianus subsp. pasteurianus</name>
    <dbReference type="NCBI Taxonomy" id="481145"/>
    <lineage>
        <taxon>Bacteria</taxon>
        <taxon>Pseudomonadati</taxon>
        <taxon>Pseudomonadota</taxon>
        <taxon>Alphaproteobacteria</taxon>
        <taxon>Acetobacterales</taxon>
        <taxon>Acetobacteraceae</taxon>
        <taxon>Acetobacter</taxon>
    </lineage>
</organism>
<dbReference type="InterPro" id="IPR016913">
    <property type="entry name" value="UCP029215"/>
</dbReference>
<reference evidence="2 3" key="1">
    <citation type="submission" date="2017-06" db="EMBL/GenBank/DDBJ databases">
        <title>Genome sequence of Acetobacter pasteurianus subsp. pasteurianus strain SRCM101468.</title>
        <authorList>
            <person name="Cho S.H."/>
        </authorList>
    </citation>
    <scope>NUCLEOTIDE SEQUENCE [LARGE SCALE GENOMIC DNA]</scope>
    <source>
        <strain evidence="2 3">SRCM101468</strain>
    </source>
</reference>
<feature type="compositionally biased region" description="Basic and acidic residues" evidence="1">
    <location>
        <begin position="346"/>
        <end position="381"/>
    </location>
</feature>
<dbReference type="EMBL" id="CP021922">
    <property type="protein sequence ID" value="ASC05216.1"/>
    <property type="molecule type" value="Genomic_DNA"/>
</dbReference>
<name>A0AAC9SML1_ACEPA</name>
<proteinExistence type="predicted"/>
<evidence type="ECO:0000256" key="1">
    <source>
        <dbReference type="SAM" id="MobiDB-lite"/>
    </source>
</evidence>
<gene>
    <name evidence="2" type="ORF">S101468_00949</name>
</gene>
<protein>
    <recommendedName>
        <fullName evidence="4">DUF2213 domain-containing protein</fullName>
    </recommendedName>
</protein>
<dbReference type="Proteomes" id="UP000196816">
    <property type="component" value="Chromosome"/>
</dbReference>
<dbReference type="Pfam" id="PF09979">
    <property type="entry name" value="DUF2213"/>
    <property type="match status" value="1"/>
</dbReference>
<accession>A0AAC9SML1</accession>
<dbReference type="AlphaFoldDB" id="A0AAC9SML1"/>
<evidence type="ECO:0000313" key="3">
    <source>
        <dbReference type="Proteomes" id="UP000196816"/>
    </source>
</evidence>